<organism evidence="13 14">
    <name type="scientific">Gonapodya prolifera (strain JEL478)</name>
    <name type="common">Monoblepharis prolifera</name>
    <dbReference type="NCBI Taxonomy" id="1344416"/>
    <lineage>
        <taxon>Eukaryota</taxon>
        <taxon>Fungi</taxon>
        <taxon>Fungi incertae sedis</taxon>
        <taxon>Chytridiomycota</taxon>
        <taxon>Chytridiomycota incertae sedis</taxon>
        <taxon>Monoblepharidomycetes</taxon>
        <taxon>Monoblepharidales</taxon>
        <taxon>Gonapodyaceae</taxon>
        <taxon>Gonapodya</taxon>
    </lineage>
</organism>
<evidence type="ECO:0000256" key="10">
    <source>
        <dbReference type="ARBA" id="ARBA00023136"/>
    </source>
</evidence>
<dbReference type="GO" id="GO:0016887">
    <property type="term" value="F:ATP hydrolysis activity"/>
    <property type="evidence" value="ECO:0007669"/>
    <property type="project" value="InterPro"/>
</dbReference>
<dbReference type="EMBL" id="KQ965752">
    <property type="protein sequence ID" value="KXS16440.1"/>
    <property type="molecule type" value="Genomic_DNA"/>
</dbReference>
<evidence type="ECO:0000256" key="8">
    <source>
        <dbReference type="ARBA" id="ARBA00022989"/>
    </source>
</evidence>
<dbReference type="InterPro" id="IPR057495">
    <property type="entry name" value="AAA_lid_BCS1"/>
</dbReference>
<dbReference type="PANTHER" id="PTHR23070">
    <property type="entry name" value="BCS1 AAA-TYPE ATPASE"/>
    <property type="match status" value="1"/>
</dbReference>
<dbReference type="Gene3D" id="3.40.50.300">
    <property type="entry name" value="P-loop containing nucleotide triphosphate hydrolases"/>
    <property type="match status" value="1"/>
</dbReference>
<keyword evidence="6 13" id="KW-0378">Hydrolase</keyword>
<accession>A0A139AI47</accession>
<evidence type="ECO:0000256" key="1">
    <source>
        <dbReference type="ARBA" id="ARBA00004434"/>
    </source>
</evidence>
<dbReference type="SMART" id="SM00382">
    <property type="entry name" value="AAA"/>
    <property type="match status" value="1"/>
</dbReference>
<proteinExistence type="inferred from homology"/>
<dbReference type="AlphaFoldDB" id="A0A139AI47"/>
<comment type="subcellular location">
    <subcellularLocation>
        <location evidence="1">Mitochondrion inner membrane</location>
        <topology evidence="1">Single-pass membrane protein</topology>
    </subcellularLocation>
</comment>
<evidence type="ECO:0000313" key="14">
    <source>
        <dbReference type="Proteomes" id="UP000070544"/>
    </source>
</evidence>
<keyword evidence="4" id="KW-0547">Nucleotide-binding</keyword>
<dbReference type="GO" id="GO:0005743">
    <property type="term" value="C:mitochondrial inner membrane"/>
    <property type="evidence" value="ECO:0007669"/>
    <property type="project" value="UniProtKB-SubCell"/>
</dbReference>
<evidence type="ECO:0000256" key="6">
    <source>
        <dbReference type="ARBA" id="ARBA00022801"/>
    </source>
</evidence>
<reference evidence="13 14" key="1">
    <citation type="journal article" date="2015" name="Genome Biol. Evol.">
        <title>Phylogenomic analyses indicate that early fungi evolved digesting cell walls of algal ancestors of land plants.</title>
        <authorList>
            <person name="Chang Y."/>
            <person name="Wang S."/>
            <person name="Sekimoto S."/>
            <person name="Aerts A.L."/>
            <person name="Choi C."/>
            <person name="Clum A."/>
            <person name="LaButti K.M."/>
            <person name="Lindquist E.A."/>
            <person name="Yee Ngan C."/>
            <person name="Ohm R.A."/>
            <person name="Salamov A.A."/>
            <person name="Grigoriev I.V."/>
            <person name="Spatafora J.W."/>
            <person name="Berbee M.L."/>
        </authorList>
    </citation>
    <scope>NUCLEOTIDE SEQUENCE [LARGE SCALE GENOMIC DNA]</scope>
    <source>
        <strain evidence="13 14">JEL478</strain>
    </source>
</reference>
<name>A0A139AI47_GONPJ</name>
<dbReference type="STRING" id="1344416.A0A139AI47"/>
<evidence type="ECO:0000259" key="12">
    <source>
        <dbReference type="SMART" id="SM00382"/>
    </source>
</evidence>
<keyword evidence="8" id="KW-1133">Transmembrane helix</keyword>
<dbReference type="Pfam" id="PF00004">
    <property type="entry name" value="AAA"/>
    <property type="match status" value="2"/>
</dbReference>
<keyword evidence="5" id="KW-0999">Mitochondrion inner membrane</keyword>
<gene>
    <name evidence="13" type="ORF">M427DRAFT_290662</name>
</gene>
<sequence length="355" mass="39342">MSGVKPVSVSTLFSRRVLEQLVQEAQRQWVEVEKGRTSVYVPEHGQWRQARSRPIRSLSTVVLEDGVKEMIIGDVMDFLRNEKWYAERGIPYRRGYLFHGKPGTGKTSFITALAGHFRLNVYFVSLAGTTDESLLRLLSMTPKRCILLIEDVDVAFVKRDSEPSQNGMPMVVGGMPMAVGGMPIAVPGMGMRQAGPQLTFSGFLNAIDGVSSQEGRILCMTTNHIELLDAALIRPGRVDLKVHFDNATLTQARELFWSFYSASLDMPMQQLVYSEPGTKTHDETATAKTEAVTPIYSTTGAAKRISLKELAELADQFSTTIPERTFSPAELQLFLMKYKNDPTKAIESAGALVSQ</sequence>
<dbReference type="InterPro" id="IPR014851">
    <property type="entry name" value="BCS1_N"/>
</dbReference>
<dbReference type="CDD" id="cd19510">
    <property type="entry name" value="RecA-like_BCS1"/>
    <property type="match status" value="1"/>
</dbReference>
<dbReference type="OMA" id="NIKPIRC"/>
<evidence type="ECO:0000256" key="7">
    <source>
        <dbReference type="ARBA" id="ARBA00022840"/>
    </source>
</evidence>
<dbReference type="Proteomes" id="UP000070544">
    <property type="component" value="Unassembled WGS sequence"/>
</dbReference>
<evidence type="ECO:0000256" key="5">
    <source>
        <dbReference type="ARBA" id="ARBA00022792"/>
    </source>
</evidence>
<evidence type="ECO:0000256" key="4">
    <source>
        <dbReference type="ARBA" id="ARBA00022741"/>
    </source>
</evidence>
<comment type="catalytic activity">
    <reaction evidence="11">
        <text>ATP + H2O = ADP + phosphate + H(+)</text>
        <dbReference type="Rhea" id="RHEA:13065"/>
        <dbReference type="ChEBI" id="CHEBI:15377"/>
        <dbReference type="ChEBI" id="CHEBI:15378"/>
        <dbReference type="ChEBI" id="CHEBI:30616"/>
        <dbReference type="ChEBI" id="CHEBI:43474"/>
        <dbReference type="ChEBI" id="CHEBI:456216"/>
    </reaction>
    <physiologicalReaction direction="left-to-right" evidence="11">
        <dbReference type="Rhea" id="RHEA:13066"/>
    </physiologicalReaction>
</comment>
<keyword evidence="7" id="KW-0067">ATP-binding</keyword>
<evidence type="ECO:0000256" key="11">
    <source>
        <dbReference type="ARBA" id="ARBA00048778"/>
    </source>
</evidence>
<keyword evidence="9" id="KW-0496">Mitochondrion</keyword>
<keyword evidence="10" id="KW-0472">Membrane</keyword>
<dbReference type="InterPro" id="IPR027417">
    <property type="entry name" value="P-loop_NTPase"/>
</dbReference>
<keyword evidence="14" id="KW-1185">Reference proteome</keyword>
<dbReference type="InterPro" id="IPR050747">
    <property type="entry name" value="Mitochondrial_chaperone_BCS1"/>
</dbReference>
<dbReference type="OrthoDB" id="10251412at2759"/>
<evidence type="ECO:0000313" key="13">
    <source>
        <dbReference type="EMBL" id="KXS16440.1"/>
    </source>
</evidence>
<dbReference type="GO" id="GO:0005524">
    <property type="term" value="F:ATP binding"/>
    <property type="evidence" value="ECO:0007669"/>
    <property type="project" value="UniProtKB-KW"/>
</dbReference>
<evidence type="ECO:0000256" key="3">
    <source>
        <dbReference type="ARBA" id="ARBA00022692"/>
    </source>
</evidence>
<comment type="similarity">
    <text evidence="2">Belongs to the AAA ATPase family. BCS1 subfamily.</text>
</comment>
<evidence type="ECO:0000256" key="9">
    <source>
        <dbReference type="ARBA" id="ARBA00023128"/>
    </source>
</evidence>
<feature type="domain" description="AAA+ ATPase" evidence="12">
    <location>
        <begin position="92"/>
        <end position="248"/>
    </location>
</feature>
<protein>
    <submittedName>
        <fullName evidence="13">p-loop containing nucleoside triphosphate hydrolase protein</fullName>
    </submittedName>
</protein>
<dbReference type="InterPro" id="IPR003593">
    <property type="entry name" value="AAA+_ATPase"/>
</dbReference>
<dbReference type="Pfam" id="PF08740">
    <property type="entry name" value="BCS1_N"/>
    <property type="match status" value="1"/>
</dbReference>
<keyword evidence="3" id="KW-0812">Transmembrane</keyword>
<dbReference type="InterPro" id="IPR003959">
    <property type="entry name" value="ATPase_AAA_core"/>
</dbReference>
<evidence type="ECO:0000256" key="2">
    <source>
        <dbReference type="ARBA" id="ARBA00007448"/>
    </source>
</evidence>
<dbReference type="Pfam" id="PF25426">
    <property type="entry name" value="AAA_lid_BCS1"/>
    <property type="match status" value="1"/>
</dbReference>
<dbReference type="SUPFAM" id="SSF52540">
    <property type="entry name" value="P-loop containing nucleoside triphosphate hydrolases"/>
    <property type="match status" value="1"/>
</dbReference>